<evidence type="ECO:0000313" key="3">
    <source>
        <dbReference type="Proteomes" id="UP001597512"/>
    </source>
</evidence>
<keyword evidence="1" id="KW-1133">Transmembrane helix</keyword>
<evidence type="ECO:0000256" key="1">
    <source>
        <dbReference type="SAM" id="Phobius"/>
    </source>
</evidence>
<reference evidence="3" key="1">
    <citation type="journal article" date="2019" name="Int. J. Syst. Evol. Microbiol.">
        <title>The Global Catalogue of Microorganisms (GCM) 10K type strain sequencing project: providing services to taxonomists for standard genome sequencing and annotation.</title>
        <authorList>
            <consortium name="The Broad Institute Genomics Platform"/>
            <consortium name="The Broad Institute Genome Sequencing Center for Infectious Disease"/>
            <person name="Wu L."/>
            <person name="Ma J."/>
        </authorList>
    </citation>
    <scope>NUCLEOTIDE SEQUENCE [LARGE SCALE GENOMIC DNA]</scope>
    <source>
        <strain evidence="3">KCTC 52490</strain>
    </source>
</reference>
<protein>
    <recommendedName>
        <fullName evidence="4">Lipoprotein</fullName>
    </recommendedName>
</protein>
<dbReference type="Proteomes" id="UP001597512">
    <property type="component" value="Unassembled WGS sequence"/>
</dbReference>
<accession>A0ABW6AEF4</accession>
<sequence>MAILTTPTISSASIYYAWLIQTAKLILFAFFIANLIACNKSSQPGSGTQKKLRVAVGEIKEVSLSNRGNGMSELIGSSDNQEVVEVSRQQLAQAVDTLKRNNTGPTVFQIKGITIGTANVVFSTKPLNQAGSGKTVQTYVVQVTAK</sequence>
<keyword evidence="3" id="KW-1185">Reference proteome</keyword>
<proteinExistence type="predicted"/>
<dbReference type="RefSeq" id="WP_381497240.1">
    <property type="nucleotide sequence ID" value="NZ_JBHUOM010000001.1"/>
</dbReference>
<name>A0ABW6AEF4_9BACT</name>
<gene>
    <name evidence="2" type="ORF">ACFS25_04650</name>
</gene>
<keyword evidence="1" id="KW-0472">Membrane</keyword>
<evidence type="ECO:0008006" key="4">
    <source>
        <dbReference type="Google" id="ProtNLM"/>
    </source>
</evidence>
<feature type="transmembrane region" description="Helical" evidence="1">
    <location>
        <begin position="15"/>
        <end position="37"/>
    </location>
</feature>
<dbReference type="EMBL" id="JBHUOM010000001">
    <property type="protein sequence ID" value="MFD2933058.1"/>
    <property type="molecule type" value="Genomic_DNA"/>
</dbReference>
<organism evidence="2 3">
    <name type="scientific">Spirosoma flavum</name>
    <dbReference type="NCBI Taxonomy" id="2048557"/>
    <lineage>
        <taxon>Bacteria</taxon>
        <taxon>Pseudomonadati</taxon>
        <taxon>Bacteroidota</taxon>
        <taxon>Cytophagia</taxon>
        <taxon>Cytophagales</taxon>
        <taxon>Cytophagaceae</taxon>
        <taxon>Spirosoma</taxon>
    </lineage>
</organism>
<keyword evidence="1" id="KW-0812">Transmembrane</keyword>
<comment type="caution">
    <text evidence="2">The sequence shown here is derived from an EMBL/GenBank/DDBJ whole genome shotgun (WGS) entry which is preliminary data.</text>
</comment>
<evidence type="ECO:0000313" key="2">
    <source>
        <dbReference type="EMBL" id="MFD2933058.1"/>
    </source>
</evidence>